<dbReference type="EMBL" id="JRAI01000063">
    <property type="protein sequence ID" value="KGN84905.1"/>
    <property type="molecule type" value="Genomic_DNA"/>
</dbReference>
<organism evidence="1 2">
    <name type="scientific">Porphyromonas gulae</name>
    <dbReference type="NCBI Taxonomy" id="111105"/>
    <lineage>
        <taxon>Bacteria</taxon>
        <taxon>Pseudomonadati</taxon>
        <taxon>Bacteroidota</taxon>
        <taxon>Bacteroidia</taxon>
        <taxon>Bacteroidales</taxon>
        <taxon>Porphyromonadaceae</taxon>
        <taxon>Porphyromonas</taxon>
    </lineage>
</organism>
<evidence type="ECO:0000313" key="2">
    <source>
        <dbReference type="Proteomes" id="UP000030130"/>
    </source>
</evidence>
<proteinExistence type="predicted"/>
<protein>
    <submittedName>
        <fullName evidence="1">Uncharacterized protein</fullName>
    </submittedName>
</protein>
<name>A0A0A2F4D2_9PORP</name>
<dbReference type="AlphaFoldDB" id="A0A0A2F4D2"/>
<comment type="caution">
    <text evidence="1">The sequence shown here is derived from an EMBL/GenBank/DDBJ whole genome shotgun (WGS) entry which is preliminary data.</text>
</comment>
<accession>A0A0A2F4D2</accession>
<evidence type="ECO:0000313" key="1">
    <source>
        <dbReference type="EMBL" id="KGN84905.1"/>
    </source>
</evidence>
<sequence>MQFMLLFEAIRQDRSRIFGAENDEIAVRKSEKKRARFFSFRRVKFLLPAPIQKFSRTTFWGAIHKENPEHKIISAE</sequence>
<gene>
    <name evidence="1" type="ORF">HR08_07535</name>
</gene>
<reference evidence="1 2" key="1">
    <citation type="submission" date="2014-08" db="EMBL/GenBank/DDBJ databases">
        <title>Porphyromonas gulae strain:COT-052_OH1451 Genome sequencing.</title>
        <authorList>
            <person name="Wallis C."/>
            <person name="Deusch O."/>
            <person name="O'Flynn C."/>
            <person name="Davis I."/>
            <person name="Jospin G."/>
            <person name="Darling A.E."/>
            <person name="Coil D.A."/>
            <person name="Alexiev A."/>
            <person name="Horsfall A."/>
            <person name="Kirkwood N."/>
            <person name="Harris S."/>
            <person name="Eisen J.A."/>
        </authorList>
    </citation>
    <scope>NUCLEOTIDE SEQUENCE [LARGE SCALE GENOMIC DNA]</scope>
    <source>
        <strain evidence="2">COT-052 OH1451</strain>
    </source>
</reference>
<dbReference type="Proteomes" id="UP000030130">
    <property type="component" value="Unassembled WGS sequence"/>
</dbReference>